<organism evidence="11 12">
    <name type="scientific">Beggiatoa leptomitoformis</name>
    <dbReference type="NCBI Taxonomy" id="288004"/>
    <lineage>
        <taxon>Bacteria</taxon>
        <taxon>Pseudomonadati</taxon>
        <taxon>Pseudomonadota</taxon>
        <taxon>Gammaproteobacteria</taxon>
        <taxon>Thiotrichales</taxon>
        <taxon>Thiotrichaceae</taxon>
        <taxon>Beggiatoa</taxon>
    </lineage>
</organism>
<evidence type="ECO:0000256" key="1">
    <source>
        <dbReference type="ARBA" id="ARBA00004442"/>
    </source>
</evidence>
<dbReference type="PANTHER" id="PTHR34597">
    <property type="entry name" value="SLR1661 PROTEIN"/>
    <property type="match status" value="1"/>
</dbReference>
<evidence type="ECO:0000256" key="5">
    <source>
        <dbReference type="ARBA" id="ARBA00022692"/>
    </source>
</evidence>
<name>A0A2N9YFL5_9GAMM</name>
<evidence type="ECO:0000256" key="4">
    <source>
        <dbReference type="ARBA" id="ARBA00022452"/>
    </source>
</evidence>
<dbReference type="AlphaFoldDB" id="A0A2N9YFL5"/>
<evidence type="ECO:0000313" key="11">
    <source>
        <dbReference type="EMBL" id="AUI69149.2"/>
    </source>
</evidence>
<sequence length="485" mass="54587">MRYVMNSPYQPFWVITYFAVLFGLLWSLPTIAIQPESNLNSQERRELPDFSAPDTAVTPITPVLPPLPALPPLSDDEPLSAVPSVFVKQFVFVGNTVFSQTDLTEIVQTYQNRKISAEELQEAKNRITRHYIDNGYINSGAIIPDQPVKGGIITLQVIEGQLSQVNITGNNYTNEAYLRSRLENNVGEVLNINELQRKLQLLQQNQLIKRVNAELGPGVHLGEGVLNVKVEENRPYSLGLTFNNHRSPSIGSYRGEIDVQHLNITGHGDQFYARYGLTEGLDDWAINYKLPINRADTTLSFSAEQSDSSVIEDPFAQLLVKSEADTYSVTLSHPFYRVANQEFTLGLRLEKRSSQTYLLDQGFSFSPGVRDGESKITVIRFSQDWLDRSRVHVIAARSSFNVGIDALDATINEDGSPDGKFFTWLGQFQYVRRLDFFETPLLKDSQVLLRTDLQYAHNELLPLEKFSVGGGINRSGLSRKSINPR</sequence>
<dbReference type="GO" id="GO:0046819">
    <property type="term" value="P:protein secretion by the type V secretion system"/>
    <property type="evidence" value="ECO:0007669"/>
    <property type="project" value="TreeGrafter"/>
</dbReference>
<keyword evidence="9" id="KW-1133">Transmembrane helix</keyword>
<comment type="similarity">
    <text evidence="2">Belongs to the TPS (TC 1.B.20) family.</text>
</comment>
<keyword evidence="12" id="KW-1185">Reference proteome</keyword>
<evidence type="ECO:0000259" key="10">
    <source>
        <dbReference type="PROSITE" id="PS51779"/>
    </source>
</evidence>
<proteinExistence type="inferred from homology"/>
<evidence type="ECO:0000256" key="8">
    <source>
        <dbReference type="ARBA" id="ARBA00023237"/>
    </source>
</evidence>
<dbReference type="InterPro" id="IPR013686">
    <property type="entry name" value="Polypept-transport_assoc_ShlB"/>
</dbReference>
<keyword evidence="7 9" id="KW-0472">Membrane</keyword>
<dbReference type="GO" id="GO:0098046">
    <property type="term" value="C:type V protein secretion system complex"/>
    <property type="evidence" value="ECO:0007669"/>
    <property type="project" value="TreeGrafter"/>
</dbReference>
<dbReference type="EMBL" id="CP018889">
    <property type="protein sequence ID" value="AUI69149.2"/>
    <property type="molecule type" value="Genomic_DNA"/>
</dbReference>
<protein>
    <submittedName>
        <fullName evidence="11">ShlB/FhaC/HecB family hemolysin secretion/activation protein</fullName>
    </submittedName>
</protein>
<dbReference type="PROSITE" id="PS51779">
    <property type="entry name" value="POTRA"/>
    <property type="match status" value="1"/>
</dbReference>
<keyword evidence="3" id="KW-0813">Transport</keyword>
<keyword evidence="8" id="KW-0998">Cell outer membrane</keyword>
<dbReference type="PANTHER" id="PTHR34597:SF3">
    <property type="entry name" value="OUTER MEMBRANE TRANSPORTER CDIB"/>
    <property type="match status" value="1"/>
</dbReference>
<evidence type="ECO:0000256" key="9">
    <source>
        <dbReference type="SAM" id="Phobius"/>
    </source>
</evidence>
<dbReference type="Gene3D" id="3.10.20.310">
    <property type="entry name" value="membrane protein fhac"/>
    <property type="match status" value="1"/>
</dbReference>
<comment type="subcellular location">
    <subcellularLocation>
        <location evidence="1">Cell outer membrane</location>
    </subcellularLocation>
</comment>
<dbReference type="Pfam" id="PF08479">
    <property type="entry name" value="POTRA_2"/>
    <property type="match status" value="1"/>
</dbReference>
<keyword evidence="6" id="KW-0653">Protein transport</keyword>
<evidence type="ECO:0000256" key="2">
    <source>
        <dbReference type="ARBA" id="ARBA00009055"/>
    </source>
</evidence>
<dbReference type="InterPro" id="IPR005565">
    <property type="entry name" value="Hemolysn_activator_HlyB_C"/>
</dbReference>
<dbReference type="Gene3D" id="2.40.160.50">
    <property type="entry name" value="membrane protein fhac: a member of the omp85/tpsb transporter family"/>
    <property type="match status" value="1"/>
</dbReference>
<dbReference type="GO" id="GO:0009279">
    <property type="term" value="C:cell outer membrane"/>
    <property type="evidence" value="ECO:0007669"/>
    <property type="project" value="UniProtKB-SubCell"/>
</dbReference>
<keyword evidence="5 9" id="KW-0812">Transmembrane</keyword>
<accession>A0A2N9YFL5</accession>
<evidence type="ECO:0000256" key="7">
    <source>
        <dbReference type="ARBA" id="ARBA00023136"/>
    </source>
</evidence>
<evidence type="ECO:0000256" key="6">
    <source>
        <dbReference type="ARBA" id="ARBA00022927"/>
    </source>
</evidence>
<dbReference type="InterPro" id="IPR034746">
    <property type="entry name" value="POTRA"/>
</dbReference>
<reference evidence="12" key="1">
    <citation type="submission" date="2016-12" db="EMBL/GenBank/DDBJ databases">
        <title>Complete Genome Sequence of Beggiatoa leptomitiformis D-401.</title>
        <authorList>
            <person name="Fomenkov A."/>
            <person name="Vincze T."/>
            <person name="Grabovich M."/>
            <person name="Anton B.P."/>
            <person name="Dubinina G."/>
            <person name="Orlova M."/>
            <person name="Belousova E."/>
            <person name="Roberts R.J."/>
        </authorList>
    </citation>
    <scope>NUCLEOTIDE SEQUENCE [LARGE SCALE GENOMIC DNA]</scope>
    <source>
        <strain evidence="12">D-401</strain>
    </source>
</reference>
<dbReference type="GO" id="GO:0008320">
    <property type="term" value="F:protein transmembrane transporter activity"/>
    <property type="evidence" value="ECO:0007669"/>
    <property type="project" value="TreeGrafter"/>
</dbReference>
<gene>
    <name evidence="11" type="ORF">BLE401_10860</name>
</gene>
<dbReference type="Pfam" id="PF03865">
    <property type="entry name" value="ShlB"/>
    <property type="match status" value="1"/>
</dbReference>
<dbReference type="InterPro" id="IPR051544">
    <property type="entry name" value="TPS_OM_transporter"/>
</dbReference>
<keyword evidence="4" id="KW-1134">Transmembrane beta strand</keyword>
<evidence type="ECO:0000313" key="12">
    <source>
        <dbReference type="Proteomes" id="UP000234271"/>
    </source>
</evidence>
<dbReference type="Proteomes" id="UP000234271">
    <property type="component" value="Chromosome"/>
</dbReference>
<dbReference type="RefSeq" id="WP_101539176.1">
    <property type="nucleotide sequence ID" value="NZ_CP018889.2"/>
</dbReference>
<feature type="domain" description="POTRA" evidence="10">
    <location>
        <begin position="85"/>
        <end position="160"/>
    </location>
</feature>
<evidence type="ECO:0000256" key="3">
    <source>
        <dbReference type="ARBA" id="ARBA00022448"/>
    </source>
</evidence>
<feature type="transmembrane region" description="Helical" evidence="9">
    <location>
        <begin position="12"/>
        <end position="33"/>
    </location>
</feature>